<keyword evidence="2" id="KW-1185">Reference proteome</keyword>
<proteinExistence type="predicted"/>
<protein>
    <submittedName>
        <fullName evidence="1">Uncharacterized protein</fullName>
    </submittedName>
</protein>
<name>A0AB34JXR7_PRYPA</name>
<accession>A0AB34JXR7</accession>
<comment type="caution">
    <text evidence="1">The sequence shown here is derived from an EMBL/GenBank/DDBJ whole genome shotgun (WGS) entry which is preliminary data.</text>
</comment>
<evidence type="ECO:0000313" key="1">
    <source>
        <dbReference type="EMBL" id="KAL1525496.1"/>
    </source>
</evidence>
<reference evidence="1 2" key="1">
    <citation type="journal article" date="2024" name="Science">
        <title>Giant polyketide synthase enzymes in the biosynthesis of giant marine polyether toxins.</title>
        <authorList>
            <person name="Fallon T.R."/>
            <person name="Shende V.V."/>
            <person name="Wierzbicki I.H."/>
            <person name="Pendleton A.L."/>
            <person name="Watervoot N.F."/>
            <person name="Auber R.P."/>
            <person name="Gonzalez D.J."/>
            <person name="Wisecaver J.H."/>
            <person name="Moore B.S."/>
        </authorList>
    </citation>
    <scope>NUCLEOTIDE SEQUENCE [LARGE SCALE GENOMIC DNA]</scope>
    <source>
        <strain evidence="1 2">12B1</strain>
    </source>
</reference>
<sequence>MASTCAPVLAVTVRGGLSNQKECVVNGGIVASRLGITFALPHLDLIGTGNEKFEPQGAKYVVPYADRKRWGHFSHVFNTSRAMRLLQGHMSVIPRVRAGNAEKLEVHDLPSVESVVANCMPRVHGTCEARPRDKMLLERLISAWRPIIVAKCGDYRQKKPLSQQPRVVFNAGKSLCWNAYKSRFAESCKAQYPACGVMLNALAWNRVISRLQTRVLRGVARKSTRVGSNRSSNRSAKWAAVHVRAFVCDRDGRSPAFDRVQESLRQHGFYHGVLYLVSSIPIMQAQLALPQYELVSKATFLGDSVVTSYPFEVCAAIDYGIAVRAPLYLGEPKESSFDAFASEERMRNNRSKVIALETGVCERPAST</sequence>
<dbReference type="AlphaFoldDB" id="A0AB34JXR7"/>
<gene>
    <name evidence="1" type="ORF">AB1Y20_020352</name>
</gene>
<organism evidence="1 2">
    <name type="scientific">Prymnesium parvum</name>
    <name type="common">Toxic golden alga</name>
    <dbReference type="NCBI Taxonomy" id="97485"/>
    <lineage>
        <taxon>Eukaryota</taxon>
        <taxon>Haptista</taxon>
        <taxon>Haptophyta</taxon>
        <taxon>Prymnesiophyceae</taxon>
        <taxon>Prymnesiales</taxon>
        <taxon>Prymnesiaceae</taxon>
        <taxon>Prymnesium</taxon>
    </lineage>
</organism>
<dbReference type="EMBL" id="JBGBPQ010000004">
    <property type="protein sequence ID" value="KAL1525496.1"/>
    <property type="molecule type" value="Genomic_DNA"/>
</dbReference>
<dbReference type="Proteomes" id="UP001515480">
    <property type="component" value="Unassembled WGS sequence"/>
</dbReference>
<evidence type="ECO:0000313" key="2">
    <source>
        <dbReference type="Proteomes" id="UP001515480"/>
    </source>
</evidence>